<protein>
    <submittedName>
        <fullName evidence="3">SseB family protein</fullName>
    </submittedName>
</protein>
<dbReference type="OrthoDB" id="5188303at2"/>
<dbReference type="AlphaFoldDB" id="A0A5C1Y7Q9"/>
<evidence type="ECO:0000313" key="4">
    <source>
        <dbReference type="Proteomes" id="UP000322159"/>
    </source>
</evidence>
<evidence type="ECO:0000259" key="2">
    <source>
        <dbReference type="Pfam" id="PF07179"/>
    </source>
</evidence>
<feature type="region of interest" description="Disordered" evidence="1">
    <location>
        <begin position="1"/>
        <end position="30"/>
    </location>
</feature>
<organism evidence="3 4">
    <name type="scientific">Protaetiibacter larvae</name>
    <dbReference type="NCBI Taxonomy" id="2592654"/>
    <lineage>
        <taxon>Bacteria</taxon>
        <taxon>Bacillati</taxon>
        <taxon>Actinomycetota</taxon>
        <taxon>Actinomycetes</taxon>
        <taxon>Micrococcales</taxon>
        <taxon>Microbacteriaceae</taxon>
        <taxon>Protaetiibacter</taxon>
    </lineage>
</organism>
<reference evidence="3 4" key="1">
    <citation type="submission" date="2019-09" db="EMBL/GenBank/DDBJ databases">
        <title>Genome sequencing of strain KACC 19322.</title>
        <authorList>
            <person name="Heo J."/>
            <person name="Kim S.-J."/>
            <person name="Kim J.-S."/>
            <person name="Hong S.-B."/>
            <person name="Kwon S.-W."/>
        </authorList>
    </citation>
    <scope>NUCLEOTIDE SEQUENCE [LARGE SCALE GENOMIC DNA]</scope>
    <source>
        <strain evidence="3 4">KACC 19322</strain>
    </source>
</reference>
<dbReference type="EMBL" id="CP043504">
    <property type="protein sequence ID" value="QEO09881.1"/>
    <property type="molecule type" value="Genomic_DNA"/>
</dbReference>
<dbReference type="KEGG" id="lyk:FLP23_07600"/>
<feature type="domain" description="SseB protein N-terminal" evidence="2">
    <location>
        <begin position="36"/>
        <end position="154"/>
    </location>
</feature>
<keyword evidence="4" id="KW-1185">Reference proteome</keyword>
<proteinExistence type="predicted"/>
<accession>A0A5C1Y7Q9</accession>
<evidence type="ECO:0000313" key="3">
    <source>
        <dbReference type="EMBL" id="QEO09881.1"/>
    </source>
</evidence>
<sequence length="254" mass="26729">MADHRADSAGIPFEGRRFQENPAAADDGSAPERLIEAVRRLQAGELGIAEVVAALHPERLLVPLVAERGDEGVGPHGQTVDKTQELSVVTVKGPDGRAALPAFTSVAAMQRWDPLARPIPIQASRIALAAAAEGTPLVVVDPQSDTQFVVRAPAFRALATGEDWTPSFEDSAVAEAFASSVVGESAVQVIGLAPGDPLARLAGPELVVLLQLDPALPEAARQALLTRLQARWSADELIAARVDSIGVRFTRLTP</sequence>
<dbReference type="Proteomes" id="UP000322159">
    <property type="component" value="Chromosome"/>
</dbReference>
<evidence type="ECO:0000256" key="1">
    <source>
        <dbReference type="SAM" id="MobiDB-lite"/>
    </source>
</evidence>
<dbReference type="RefSeq" id="WP_149325299.1">
    <property type="nucleotide sequence ID" value="NZ_CP043504.1"/>
</dbReference>
<dbReference type="Pfam" id="PF07179">
    <property type="entry name" value="SseB"/>
    <property type="match status" value="1"/>
</dbReference>
<name>A0A5C1Y7Q9_9MICO</name>
<gene>
    <name evidence="3" type="ORF">FLP23_07600</name>
</gene>
<dbReference type="InterPro" id="IPR009839">
    <property type="entry name" value="SseB_N"/>
</dbReference>